<keyword evidence="2" id="KW-1185">Reference proteome</keyword>
<proteinExistence type="predicted"/>
<dbReference type="AlphaFoldDB" id="A0A8S1DA78"/>
<organism evidence="1 2">
    <name type="scientific">Cloeon dipterum</name>
    <dbReference type="NCBI Taxonomy" id="197152"/>
    <lineage>
        <taxon>Eukaryota</taxon>
        <taxon>Metazoa</taxon>
        <taxon>Ecdysozoa</taxon>
        <taxon>Arthropoda</taxon>
        <taxon>Hexapoda</taxon>
        <taxon>Insecta</taxon>
        <taxon>Pterygota</taxon>
        <taxon>Palaeoptera</taxon>
        <taxon>Ephemeroptera</taxon>
        <taxon>Pisciforma</taxon>
        <taxon>Baetidae</taxon>
        <taxon>Cloeon</taxon>
    </lineage>
</organism>
<protein>
    <submittedName>
        <fullName evidence="1">Uncharacterized protein</fullName>
    </submittedName>
</protein>
<sequence length="82" mass="9278">MYGMYMNGESIYREIITNLNTSGLRQAPTAASDWLINDYIKHLVGCFIRSRTHHVNLAGLSSQQRMIGLWDTVRLSSLTACD</sequence>
<dbReference type="Proteomes" id="UP000494165">
    <property type="component" value="Unassembled WGS sequence"/>
</dbReference>
<accession>A0A8S1DA78</accession>
<name>A0A8S1DA78_9INSE</name>
<comment type="caution">
    <text evidence="1">The sequence shown here is derived from an EMBL/GenBank/DDBJ whole genome shotgun (WGS) entry which is preliminary data.</text>
</comment>
<evidence type="ECO:0000313" key="2">
    <source>
        <dbReference type="Proteomes" id="UP000494165"/>
    </source>
</evidence>
<dbReference type="EMBL" id="CADEPI010000182">
    <property type="protein sequence ID" value="CAB3379248.1"/>
    <property type="molecule type" value="Genomic_DNA"/>
</dbReference>
<reference evidence="1 2" key="1">
    <citation type="submission" date="2020-04" db="EMBL/GenBank/DDBJ databases">
        <authorList>
            <person name="Alioto T."/>
            <person name="Alioto T."/>
            <person name="Gomez Garrido J."/>
        </authorList>
    </citation>
    <scope>NUCLEOTIDE SEQUENCE [LARGE SCALE GENOMIC DNA]</scope>
</reference>
<evidence type="ECO:0000313" key="1">
    <source>
        <dbReference type="EMBL" id="CAB3379248.1"/>
    </source>
</evidence>
<gene>
    <name evidence="1" type="ORF">CLODIP_2_CD12053</name>
</gene>